<dbReference type="InterPro" id="IPR036773">
    <property type="entry name" value="TB_dom_sf"/>
</dbReference>
<keyword evidence="2" id="KW-0677">Repeat</keyword>
<organism evidence="5 6">
    <name type="scientific">Pristionchus pacificus</name>
    <name type="common">Parasitic nematode worm</name>
    <dbReference type="NCBI Taxonomy" id="54126"/>
    <lineage>
        <taxon>Eukaryota</taxon>
        <taxon>Metazoa</taxon>
        <taxon>Ecdysozoa</taxon>
        <taxon>Nematoda</taxon>
        <taxon>Chromadorea</taxon>
        <taxon>Rhabditida</taxon>
        <taxon>Rhabditina</taxon>
        <taxon>Diplogasteromorpha</taxon>
        <taxon>Diplogasteroidea</taxon>
        <taxon>Neodiplogasteridae</taxon>
        <taxon>Pristionchus</taxon>
    </lineage>
</organism>
<evidence type="ECO:0000256" key="1">
    <source>
        <dbReference type="ARBA" id="ARBA00022729"/>
    </source>
</evidence>
<keyword evidence="4" id="KW-0325">Glycoprotein</keyword>
<keyword evidence="6" id="KW-1185">Reference proteome</keyword>
<dbReference type="Proteomes" id="UP000005239">
    <property type="component" value="Unassembled WGS sequence"/>
</dbReference>
<evidence type="ECO:0000313" key="5">
    <source>
        <dbReference type="EnsemblMetazoa" id="PPA39057.1"/>
    </source>
</evidence>
<evidence type="ECO:0000256" key="4">
    <source>
        <dbReference type="ARBA" id="ARBA00023180"/>
    </source>
</evidence>
<sequence length="84" mass="8747">MICEMKNGQPKCVNKPKLTCNTVKCAGGKRCVISPEGTPECIPSITCANIRCAGKCRDTPTGPICGPRPLILPISVGPTANPPV</sequence>
<dbReference type="EnsemblMetazoa" id="PPA39057.1">
    <property type="protein sequence ID" value="PPA39057.1"/>
    <property type="gene ID" value="WBGene00277426"/>
</dbReference>
<evidence type="ECO:0000313" key="6">
    <source>
        <dbReference type="Proteomes" id="UP000005239"/>
    </source>
</evidence>
<dbReference type="Gene3D" id="3.90.290.10">
    <property type="entry name" value="TGF-beta binding (TB) domain"/>
    <property type="match status" value="1"/>
</dbReference>
<name>A0A2A6CA28_PRIPA</name>
<gene>
    <name evidence="5" type="primary">WBGene00277426</name>
</gene>
<evidence type="ECO:0000256" key="3">
    <source>
        <dbReference type="ARBA" id="ARBA00023157"/>
    </source>
</evidence>
<accession>A0A2A6CA28</accession>
<reference evidence="5" key="2">
    <citation type="submission" date="2022-06" db="UniProtKB">
        <authorList>
            <consortium name="EnsemblMetazoa"/>
        </authorList>
    </citation>
    <scope>IDENTIFICATION</scope>
    <source>
        <strain evidence="5">PS312</strain>
    </source>
</reference>
<reference evidence="6" key="1">
    <citation type="journal article" date="2008" name="Nat. Genet.">
        <title>The Pristionchus pacificus genome provides a unique perspective on nematode lifestyle and parasitism.</title>
        <authorList>
            <person name="Dieterich C."/>
            <person name="Clifton S.W."/>
            <person name="Schuster L.N."/>
            <person name="Chinwalla A."/>
            <person name="Delehaunty K."/>
            <person name="Dinkelacker I."/>
            <person name="Fulton L."/>
            <person name="Fulton R."/>
            <person name="Godfrey J."/>
            <person name="Minx P."/>
            <person name="Mitreva M."/>
            <person name="Roeseler W."/>
            <person name="Tian H."/>
            <person name="Witte H."/>
            <person name="Yang S.P."/>
            <person name="Wilson R.K."/>
            <person name="Sommer R.J."/>
        </authorList>
    </citation>
    <scope>NUCLEOTIDE SEQUENCE [LARGE SCALE GENOMIC DNA]</scope>
    <source>
        <strain evidence="6">PS312</strain>
    </source>
</reference>
<dbReference type="OrthoDB" id="152433at2759"/>
<dbReference type="AlphaFoldDB" id="A0A2A6CA28"/>
<evidence type="ECO:0000256" key="2">
    <source>
        <dbReference type="ARBA" id="ARBA00022737"/>
    </source>
</evidence>
<protein>
    <submittedName>
        <fullName evidence="5">Uncharacterized protein</fullName>
    </submittedName>
</protein>
<keyword evidence="3" id="KW-1015">Disulfide bond</keyword>
<accession>A0A8R1US95</accession>
<proteinExistence type="predicted"/>
<keyword evidence="1" id="KW-0732">Signal</keyword>